<dbReference type="InterPro" id="IPR009602">
    <property type="entry name" value="CBAR/FAM92"/>
</dbReference>
<evidence type="ECO:0000313" key="1">
    <source>
        <dbReference type="Ensembl" id="ENSCPOP00000028494.1"/>
    </source>
</evidence>
<proteinExistence type="predicted"/>
<organism evidence="1 2">
    <name type="scientific">Cavia porcellus</name>
    <name type="common">Guinea pig</name>
    <dbReference type="NCBI Taxonomy" id="10141"/>
    <lineage>
        <taxon>Eukaryota</taxon>
        <taxon>Metazoa</taxon>
        <taxon>Chordata</taxon>
        <taxon>Craniata</taxon>
        <taxon>Vertebrata</taxon>
        <taxon>Euteleostomi</taxon>
        <taxon>Mammalia</taxon>
        <taxon>Eutheria</taxon>
        <taxon>Euarchontoglires</taxon>
        <taxon>Glires</taxon>
        <taxon>Rodentia</taxon>
        <taxon>Hystricomorpha</taxon>
        <taxon>Caviidae</taxon>
        <taxon>Cavia</taxon>
    </lineage>
</organism>
<reference evidence="1" key="3">
    <citation type="submission" date="2025-09" db="UniProtKB">
        <authorList>
            <consortium name="Ensembl"/>
        </authorList>
    </citation>
    <scope>IDENTIFICATION</scope>
    <source>
        <strain evidence="1">2N</strain>
    </source>
</reference>
<dbReference type="Bgee" id="ENSCPOG00000022368">
    <property type="expression patterns" value="Expressed in pituitary gland and 7 other cell types or tissues"/>
</dbReference>
<dbReference type="PANTHER" id="PTHR21223:SF3">
    <property type="entry name" value="CBY1-INTERACTING BAR DOMAIN-CONTAINING PROTEIN 2"/>
    <property type="match status" value="1"/>
</dbReference>
<dbReference type="Proteomes" id="UP000005447">
    <property type="component" value="Unassembled WGS sequence"/>
</dbReference>
<dbReference type="Pfam" id="PF06730">
    <property type="entry name" value="FAM92"/>
    <property type="match status" value="1"/>
</dbReference>
<accession>A0A286XSJ8</accession>
<dbReference type="AlphaFoldDB" id="A0A286XSJ8"/>
<dbReference type="GO" id="GO:0060271">
    <property type="term" value="P:cilium assembly"/>
    <property type="evidence" value="ECO:0007669"/>
    <property type="project" value="TreeGrafter"/>
</dbReference>
<protein>
    <submittedName>
        <fullName evidence="1">CBY1 interacting BAR domain containing 2</fullName>
    </submittedName>
</protein>
<name>A0A286XSJ8_CAVPO</name>
<dbReference type="Ensembl" id="ENSCPOT00000034667.1">
    <property type="protein sequence ID" value="ENSCPOP00000028494.1"/>
    <property type="gene ID" value="ENSCPOG00000022368.2"/>
</dbReference>
<reference evidence="1" key="2">
    <citation type="submission" date="2025-08" db="UniProtKB">
        <authorList>
            <consortium name="Ensembl"/>
        </authorList>
    </citation>
    <scope>IDENTIFICATION</scope>
    <source>
        <strain evidence="1">2N</strain>
    </source>
</reference>
<reference evidence="2" key="1">
    <citation type="journal article" date="2011" name="Nature">
        <title>A high-resolution map of human evolutionary constraint using 29 mammals.</title>
        <authorList>
            <person name="Lindblad-Toh K."/>
            <person name="Garber M."/>
            <person name="Zuk O."/>
            <person name="Lin M.F."/>
            <person name="Parker B.J."/>
            <person name="Washietl S."/>
            <person name="Kheradpour P."/>
            <person name="Ernst J."/>
            <person name="Jordan G."/>
            <person name="Mauceli E."/>
            <person name="Ward L.D."/>
            <person name="Lowe C.B."/>
            <person name="Holloway A.K."/>
            <person name="Clamp M."/>
            <person name="Gnerre S."/>
            <person name="Alfoldi J."/>
            <person name="Beal K."/>
            <person name="Chang J."/>
            <person name="Clawson H."/>
            <person name="Cuff J."/>
            <person name="Di Palma F."/>
            <person name="Fitzgerald S."/>
            <person name="Flicek P."/>
            <person name="Guttman M."/>
            <person name="Hubisz M.J."/>
            <person name="Jaffe D.B."/>
            <person name="Jungreis I."/>
            <person name="Kent W.J."/>
            <person name="Kostka D."/>
            <person name="Lara M."/>
            <person name="Martins A.L."/>
            <person name="Massingham T."/>
            <person name="Moltke I."/>
            <person name="Raney B.J."/>
            <person name="Rasmussen M.D."/>
            <person name="Robinson J."/>
            <person name="Stark A."/>
            <person name="Vilella A.J."/>
            <person name="Wen J."/>
            <person name="Xie X."/>
            <person name="Zody M.C."/>
            <person name="Baldwin J."/>
            <person name="Bloom T."/>
            <person name="Chin C.W."/>
            <person name="Heiman D."/>
            <person name="Nicol R."/>
            <person name="Nusbaum C."/>
            <person name="Young S."/>
            <person name="Wilkinson J."/>
            <person name="Worley K.C."/>
            <person name="Kovar C.L."/>
            <person name="Muzny D.M."/>
            <person name="Gibbs R.A."/>
            <person name="Cree A."/>
            <person name="Dihn H.H."/>
            <person name="Fowler G."/>
            <person name="Jhangiani S."/>
            <person name="Joshi V."/>
            <person name="Lee S."/>
            <person name="Lewis L.R."/>
            <person name="Nazareth L.V."/>
            <person name="Okwuonu G."/>
            <person name="Santibanez J."/>
            <person name="Warren W.C."/>
            <person name="Mardis E.R."/>
            <person name="Weinstock G.M."/>
            <person name="Wilson R.K."/>
            <person name="Delehaunty K."/>
            <person name="Dooling D."/>
            <person name="Fronik C."/>
            <person name="Fulton L."/>
            <person name="Fulton B."/>
            <person name="Graves T."/>
            <person name="Minx P."/>
            <person name="Sodergren E."/>
            <person name="Birney E."/>
            <person name="Margulies E.H."/>
            <person name="Herrero J."/>
            <person name="Green E.D."/>
            <person name="Haussler D."/>
            <person name="Siepel A."/>
            <person name="Goldman N."/>
            <person name="Pollard K.S."/>
            <person name="Pedersen J.S."/>
            <person name="Lander E.S."/>
            <person name="Kellis M."/>
        </authorList>
    </citation>
    <scope>NUCLEOTIDE SEQUENCE [LARGE SCALE GENOMIC DNA]</scope>
    <source>
        <strain evidence="2">2N</strain>
    </source>
</reference>
<dbReference type="PANTHER" id="PTHR21223">
    <property type="entry name" value="CBY1-INTERACTING BAR DOMAIN-CONTAINING PROTEIN HOMOLOG"/>
    <property type="match status" value="1"/>
</dbReference>
<gene>
    <name evidence="1" type="primary">CIBAR2</name>
</gene>
<dbReference type="VEuPathDB" id="HostDB:ENSCPOG00000022368"/>
<dbReference type="GeneTree" id="ENSGT00390000010285"/>
<dbReference type="GO" id="GO:0035869">
    <property type="term" value="C:ciliary transition zone"/>
    <property type="evidence" value="ECO:0007669"/>
    <property type="project" value="TreeGrafter"/>
</dbReference>
<evidence type="ECO:0000313" key="2">
    <source>
        <dbReference type="Proteomes" id="UP000005447"/>
    </source>
</evidence>
<dbReference type="GO" id="GO:0036064">
    <property type="term" value="C:ciliary basal body"/>
    <property type="evidence" value="ECO:0007669"/>
    <property type="project" value="TreeGrafter"/>
</dbReference>
<sequence length="121" mass="13774">MNVVLSRDGQVRAMEATVVSAEKHFGQLCSLLAAHTRKTARLRDVGDRLVKQLIEVAGSEAPDLRVTLREVAEDLAKVQDYRQAQAEIKRFKQVQSHELKQLERLEKLRQKSPSDRQVISQ</sequence>
<dbReference type="EMBL" id="AAKN02057400">
    <property type="status" value="NOT_ANNOTATED_CDS"/>
    <property type="molecule type" value="Genomic_DNA"/>
</dbReference>
<keyword evidence="2" id="KW-1185">Reference proteome</keyword>